<evidence type="ECO:0000256" key="3">
    <source>
        <dbReference type="SAM" id="SignalP"/>
    </source>
</evidence>
<evidence type="ECO:0000256" key="1">
    <source>
        <dbReference type="ARBA" id="ARBA00004613"/>
    </source>
</evidence>
<protein>
    <recommendedName>
        <fullName evidence="4">UPAR/Ly6 domain-containing protein</fullName>
    </recommendedName>
</protein>
<dbReference type="InterPro" id="IPR050918">
    <property type="entry name" value="CNF-like_PLA2_Inhibitor"/>
</dbReference>
<comment type="caution">
    <text evidence="5">The sequence shown here is derived from an EMBL/GenBank/DDBJ whole genome shotgun (WGS) entry which is preliminary data.</text>
</comment>
<name>A0AAV6ZLD6_ENGPU</name>
<dbReference type="Gene3D" id="2.10.60.10">
    <property type="entry name" value="CD59"/>
    <property type="match status" value="2"/>
</dbReference>
<evidence type="ECO:0000259" key="4">
    <source>
        <dbReference type="Pfam" id="PF00021"/>
    </source>
</evidence>
<gene>
    <name evidence="5" type="ORF">GDO81_026366</name>
</gene>
<feature type="domain" description="UPAR/Ly6" evidence="4">
    <location>
        <begin position="112"/>
        <end position="185"/>
    </location>
</feature>
<dbReference type="InterPro" id="IPR016054">
    <property type="entry name" value="LY6_UPA_recep-like"/>
</dbReference>
<sequence length="199" mass="22057">MKNLLFLSLMVHALVASVFSVKCYSCSSTNRTCEKVIEIECLGGQCFTASERFYNGVKTFELFLKGCACDELCGGQGRATGENIEYQFNGVCCTGDDCNIDEFRLPDNKIPNGLQCPTCYNNISTDECVSDMKVNCTGNQVLCYDYRASMQNPDGSVLQYSSKGCANKFVCDVNFDKHIGLIELYREHLNCTAPNPDPQ</sequence>
<dbReference type="Proteomes" id="UP000824782">
    <property type="component" value="Unassembled WGS sequence"/>
</dbReference>
<comment type="subcellular location">
    <subcellularLocation>
        <location evidence="1">Secreted</location>
    </subcellularLocation>
</comment>
<feature type="signal peptide" evidence="3">
    <location>
        <begin position="1"/>
        <end position="20"/>
    </location>
</feature>
<keyword evidence="3" id="KW-0732">Signal</keyword>
<dbReference type="CDD" id="cd23572">
    <property type="entry name" value="TFP_LU_ECD_PINLYP_rpt2"/>
    <property type="match status" value="1"/>
</dbReference>
<dbReference type="PANTHER" id="PTHR20914">
    <property type="entry name" value="LY6/PLAUR DOMAIN-CONTAINING PROTEIN 8"/>
    <property type="match status" value="1"/>
</dbReference>
<dbReference type="SUPFAM" id="SSF57302">
    <property type="entry name" value="Snake toxin-like"/>
    <property type="match status" value="2"/>
</dbReference>
<dbReference type="InterPro" id="IPR045860">
    <property type="entry name" value="Snake_toxin-like_sf"/>
</dbReference>
<reference evidence="5" key="1">
    <citation type="thesis" date="2020" institute="ProQuest LLC" country="789 East Eisenhower Parkway, Ann Arbor, MI, USA">
        <title>Comparative Genomics and Chromosome Evolution.</title>
        <authorList>
            <person name="Mudd A.B."/>
        </authorList>
    </citation>
    <scope>NUCLEOTIDE SEQUENCE</scope>
    <source>
        <strain evidence="5">237g6f4</strain>
        <tissue evidence="5">Blood</tissue>
    </source>
</reference>
<dbReference type="AlphaFoldDB" id="A0AAV6ZLD6"/>
<dbReference type="PANTHER" id="PTHR20914:SF9">
    <property type="entry name" value="COILED, ISOFORM A"/>
    <property type="match status" value="1"/>
</dbReference>
<feature type="domain" description="UPAR/Ly6" evidence="4">
    <location>
        <begin position="21"/>
        <end position="99"/>
    </location>
</feature>
<evidence type="ECO:0000256" key="2">
    <source>
        <dbReference type="ARBA" id="ARBA00022525"/>
    </source>
</evidence>
<evidence type="ECO:0000313" key="6">
    <source>
        <dbReference type="Proteomes" id="UP000824782"/>
    </source>
</evidence>
<feature type="chain" id="PRO_5043910895" description="UPAR/Ly6 domain-containing protein" evidence="3">
    <location>
        <begin position="21"/>
        <end position="199"/>
    </location>
</feature>
<proteinExistence type="predicted"/>
<dbReference type="Pfam" id="PF00021">
    <property type="entry name" value="UPAR_LY6"/>
    <property type="match status" value="2"/>
</dbReference>
<evidence type="ECO:0000313" key="5">
    <source>
        <dbReference type="EMBL" id="KAG8548165.1"/>
    </source>
</evidence>
<organism evidence="5 6">
    <name type="scientific">Engystomops pustulosus</name>
    <name type="common">Tungara frog</name>
    <name type="synonym">Physalaemus pustulosus</name>
    <dbReference type="NCBI Taxonomy" id="76066"/>
    <lineage>
        <taxon>Eukaryota</taxon>
        <taxon>Metazoa</taxon>
        <taxon>Chordata</taxon>
        <taxon>Craniata</taxon>
        <taxon>Vertebrata</taxon>
        <taxon>Euteleostomi</taxon>
        <taxon>Amphibia</taxon>
        <taxon>Batrachia</taxon>
        <taxon>Anura</taxon>
        <taxon>Neobatrachia</taxon>
        <taxon>Hyloidea</taxon>
        <taxon>Leptodactylidae</taxon>
        <taxon>Leiuperinae</taxon>
        <taxon>Engystomops</taxon>
    </lineage>
</organism>
<keyword evidence="6" id="KW-1185">Reference proteome</keyword>
<accession>A0AAV6ZLD6</accession>
<dbReference type="GO" id="GO:0005576">
    <property type="term" value="C:extracellular region"/>
    <property type="evidence" value="ECO:0007669"/>
    <property type="project" value="UniProtKB-SubCell"/>
</dbReference>
<dbReference type="EMBL" id="WNYA01000494">
    <property type="protein sequence ID" value="KAG8548165.1"/>
    <property type="molecule type" value="Genomic_DNA"/>
</dbReference>
<keyword evidence="2" id="KW-0964">Secreted</keyword>